<evidence type="ECO:0000256" key="1">
    <source>
        <dbReference type="SAM" id="MobiDB-lite"/>
    </source>
</evidence>
<feature type="compositionally biased region" description="Basic residues" evidence="1">
    <location>
        <begin position="373"/>
        <end position="388"/>
    </location>
</feature>
<keyword evidence="3" id="KW-1185">Reference proteome</keyword>
<feature type="region of interest" description="Disordered" evidence="1">
    <location>
        <begin position="33"/>
        <end position="563"/>
    </location>
</feature>
<feature type="compositionally biased region" description="Pro residues" evidence="1">
    <location>
        <begin position="295"/>
        <end position="317"/>
    </location>
</feature>
<dbReference type="HOGENOM" id="CLU_338070_0_0_1"/>
<feature type="compositionally biased region" description="Low complexity" evidence="1">
    <location>
        <begin position="154"/>
        <end position="164"/>
    </location>
</feature>
<feature type="compositionally biased region" description="Basic and acidic residues" evidence="1">
    <location>
        <begin position="693"/>
        <end position="703"/>
    </location>
</feature>
<feature type="compositionally biased region" description="Polar residues" evidence="1">
    <location>
        <begin position="656"/>
        <end position="675"/>
    </location>
</feature>
<feature type="compositionally biased region" description="Basic and acidic residues" evidence="1">
    <location>
        <begin position="133"/>
        <end position="148"/>
    </location>
</feature>
<feature type="compositionally biased region" description="Basic residues" evidence="1">
    <location>
        <begin position="117"/>
        <end position="132"/>
    </location>
</feature>
<gene>
    <name evidence="2" type="ORF">SETTUDRAFT_178404</name>
</gene>
<proteinExistence type="predicted"/>
<reference evidence="2 3" key="2">
    <citation type="journal article" date="2013" name="PLoS Genet.">
        <title>Comparative genome structure, secondary metabolite, and effector coding capacity across Cochliobolus pathogens.</title>
        <authorList>
            <person name="Condon B.J."/>
            <person name="Leng Y."/>
            <person name="Wu D."/>
            <person name="Bushley K.E."/>
            <person name="Ohm R.A."/>
            <person name="Otillar R."/>
            <person name="Martin J."/>
            <person name="Schackwitz W."/>
            <person name="Grimwood J."/>
            <person name="MohdZainudin N."/>
            <person name="Xue C."/>
            <person name="Wang R."/>
            <person name="Manning V.A."/>
            <person name="Dhillon B."/>
            <person name="Tu Z.J."/>
            <person name="Steffenson B.J."/>
            <person name="Salamov A."/>
            <person name="Sun H."/>
            <person name="Lowry S."/>
            <person name="LaButti K."/>
            <person name="Han J."/>
            <person name="Copeland A."/>
            <person name="Lindquist E."/>
            <person name="Barry K."/>
            <person name="Schmutz J."/>
            <person name="Baker S.E."/>
            <person name="Ciuffetti L.M."/>
            <person name="Grigoriev I.V."/>
            <person name="Zhong S."/>
            <person name="Turgeon B.G."/>
        </authorList>
    </citation>
    <scope>NUCLEOTIDE SEQUENCE [LARGE SCALE GENOMIC DNA]</scope>
    <source>
        <strain evidence="3">28A</strain>
    </source>
</reference>
<organism evidence="2 3">
    <name type="scientific">Exserohilum turcicum (strain 28A)</name>
    <name type="common">Northern leaf blight fungus</name>
    <name type="synonym">Setosphaeria turcica</name>
    <dbReference type="NCBI Taxonomy" id="671987"/>
    <lineage>
        <taxon>Eukaryota</taxon>
        <taxon>Fungi</taxon>
        <taxon>Dikarya</taxon>
        <taxon>Ascomycota</taxon>
        <taxon>Pezizomycotina</taxon>
        <taxon>Dothideomycetes</taxon>
        <taxon>Pleosporomycetidae</taxon>
        <taxon>Pleosporales</taxon>
        <taxon>Pleosporineae</taxon>
        <taxon>Pleosporaceae</taxon>
        <taxon>Exserohilum</taxon>
    </lineage>
</organism>
<evidence type="ECO:0000313" key="3">
    <source>
        <dbReference type="Proteomes" id="UP000016935"/>
    </source>
</evidence>
<feature type="compositionally biased region" description="Polar residues" evidence="1">
    <location>
        <begin position="40"/>
        <end position="51"/>
    </location>
</feature>
<feature type="compositionally biased region" description="Low complexity" evidence="1">
    <location>
        <begin position="262"/>
        <end position="294"/>
    </location>
</feature>
<evidence type="ECO:0000313" key="2">
    <source>
        <dbReference type="EMBL" id="EOA92105.1"/>
    </source>
</evidence>
<reference evidence="2 3" key="1">
    <citation type="journal article" date="2012" name="PLoS Pathog.">
        <title>Diverse lifestyles and strategies of plant pathogenesis encoded in the genomes of eighteen Dothideomycetes fungi.</title>
        <authorList>
            <person name="Ohm R.A."/>
            <person name="Feau N."/>
            <person name="Henrissat B."/>
            <person name="Schoch C.L."/>
            <person name="Horwitz B.A."/>
            <person name="Barry K.W."/>
            <person name="Condon B.J."/>
            <person name="Copeland A.C."/>
            <person name="Dhillon B."/>
            <person name="Glaser F."/>
            <person name="Hesse C.N."/>
            <person name="Kosti I."/>
            <person name="LaButti K."/>
            <person name="Lindquist E.A."/>
            <person name="Lucas S."/>
            <person name="Salamov A.A."/>
            <person name="Bradshaw R.E."/>
            <person name="Ciuffetti L."/>
            <person name="Hamelin R.C."/>
            <person name="Kema G.H.J."/>
            <person name="Lawrence C."/>
            <person name="Scott J.A."/>
            <person name="Spatafora J.W."/>
            <person name="Turgeon B.G."/>
            <person name="de Wit P.J.G.M."/>
            <person name="Zhong S."/>
            <person name="Goodwin S.B."/>
            <person name="Grigoriev I.V."/>
        </authorList>
    </citation>
    <scope>NUCLEOTIDE SEQUENCE [LARGE SCALE GENOMIC DNA]</scope>
    <source>
        <strain evidence="3">28A</strain>
    </source>
</reference>
<feature type="region of interest" description="Disordered" evidence="1">
    <location>
        <begin position="581"/>
        <end position="828"/>
    </location>
</feature>
<dbReference type="Proteomes" id="UP000016935">
    <property type="component" value="Unassembled WGS sequence"/>
</dbReference>
<feature type="compositionally biased region" description="Basic and acidic residues" evidence="1">
    <location>
        <begin position="809"/>
        <end position="821"/>
    </location>
</feature>
<sequence length="842" mass="95698">MCGVYCNTGVAEWNAKRACVRVDPYHVSVHGHAPCPPPSSSEMKASRPNHQPQRHPTALDAAANHHMSHQKYTTRQYPRAHRGRGHASHDARHAPWASSDYIAEPDHDDADEYISPRHQHPQHHQHQYRQHHRPEPPRPRGYDHDHDHSHSHHYSSMAASSSPAESRDKAGLTSSPYQPGYRPRWPARPRHRTSSPGSDQDYIADSVQTEDDYIATPAKSMPGAFVDDDTPDYTSGSAPDSSPPHRPASVPRSISRRRSRSKPAASRRSPSAPRRSPSAAKRSPSNSPSAAVQDSPPPPPPDVAPTPEVTPPSPKPLQRPVSRHRRWDAPASPPRRSPSRKRSSSRNDATPPSPKPLQRHVSRPKRWDAPSSPRRHSPRRRSPRRRSLKPHELENLREAQEFLERFRAIQKKLSQPQPAEPKVTQPKRWDAPASPPRRGLKPHELEHLKEAQELLRQFREHDRARARTPPPPEPPQPQRPVAQPSRWDQAPLPPRRRSLKPHELEKLREAQEFLKRFRAMEKTLSQPKPPQPQPEAPQPQPDSPSRWDHAPLPPRRRSLKPHELDNFAEAREFLERFRALDVQHKPRRSSHSSAEYHSDDSDSDSAAAYQQEGSPERRRRTRYLPLRQSRRDIYEAGFSHPPESAYLKPPGPAYSDTASYRSESLSGGASRVPSTARSYASRSPISRRPRLLRVRDRSQDSGRSRSVPARLRLKSGRGAGSSDTDDNGLGEGSDYLPSDESETEARHRRHRHARFSDDDDDDDDEDEHERERDRRGGGGGRAKYAYSDDDDNGVGEGSDYLSSDDDDSYDPRSHVHEDPRPFHGYRTTIHRGYRPGFARYGY</sequence>
<dbReference type="EMBL" id="KB908481">
    <property type="protein sequence ID" value="EOA92105.1"/>
    <property type="molecule type" value="Genomic_DNA"/>
</dbReference>
<feature type="compositionally biased region" description="Acidic residues" evidence="1">
    <location>
        <begin position="757"/>
        <end position="768"/>
    </location>
</feature>
<feature type="compositionally biased region" description="Basic and acidic residues" evidence="1">
    <location>
        <begin position="500"/>
        <end position="521"/>
    </location>
</feature>
<dbReference type="AlphaFoldDB" id="R0J5D9"/>
<dbReference type="OrthoDB" id="3689384at2759"/>
<dbReference type="GeneID" id="19401611"/>
<protein>
    <submittedName>
        <fullName evidence="2">Uncharacterized protein</fullName>
    </submittedName>
</protein>
<dbReference type="PRINTS" id="PR01217">
    <property type="entry name" value="PRICHEXTENSN"/>
</dbReference>
<feature type="compositionally biased region" description="Pro residues" evidence="1">
    <location>
        <begin position="468"/>
        <end position="478"/>
    </location>
</feature>
<name>R0J5D9_EXST2</name>
<dbReference type="RefSeq" id="XP_008021035.1">
    <property type="nucleotide sequence ID" value="XM_008022844.1"/>
</dbReference>
<feature type="compositionally biased region" description="Pro residues" evidence="1">
    <location>
        <begin position="527"/>
        <end position="542"/>
    </location>
</feature>
<feature type="compositionally biased region" description="Basic and acidic residues" evidence="1">
    <location>
        <begin position="441"/>
        <end position="465"/>
    </location>
</feature>
<accession>R0J5D9</accession>
<feature type="compositionally biased region" description="Basic and acidic residues" evidence="1">
    <location>
        <begin position="389"/>
        <end position="407"/>
    </location>
</feature>